<feature type="transmembrane region" description="Helical" evidence="1">
    <location>
        <begin position="180"/>
        <end position="200"/>
    </location>
</feature>
<dbReference type="Proteomes" id="UP001225356">
    <property type="component" value="Unassembled WGS sequence"/>
</dbReference>
<reference evidence="2 3" key="1">
    <citation type="submission" date="2023-07" db="EMBL/GenBank/DDBJ databases">
        <title>Sequencing the genomes of 1000 actinobacteria strains.</title>
        <authorList>
            <person name="Klenk H.-P."/>
        </authorList>
    </citation>
    <scope>NUCLEOTIDE SEQUENCE [LARGE SCALE GENOMIC DNA]</scope>
    <source>
        <strain evidence="2 3">DSM 46740</strain>
    </source>
</reference>
<keyword evidence="3" id="KW-1185">Reference proteome</keyword>
<keyword evidence="1" id="KW-1133">Transmembrane helix</keyword>
<keyword evidence="1" id="KW-0472">Membrane</keyword>
<organism evidence="2 3">
    <name type="scientific">Streptosporangium lutulentum</name>
    <dbReference type="NCBI Taxonomy" id="1461250"/>
    <lineage>
        <taxon>Bacteria</taxon>
        <taxon>Bacillati</taxon>
        <taxon>Actinomycetota</taxon>
        <taxon>Actinomycetes</taxon>
        <taxon>Streptosporangiales</taxon>
        <taxon>Streptosporangiaceae</taxon>
        <taxon>Streptosporangium</taxon>
    </lineage>
</organism>
<feature type="transmembrane region" description="Helical" evidence="1">
    <location>
        <begin position="286"/>
        <end position="308"/>
    </location>
</feature>
<evidence type="ECO:0008006" key="4">
    <source>
        <dbReference type="Google" id="ProtNLM"/>
    </source>
</evidence>
<evidence type="ECO:0000256" key="1">
    <source>
        <dbReference type="SAM" id="Phobius"/>
    </source>
</evidence>
<accession>A0ABT9Q9F6</accession>
<feature type="transmembrane region" description="Helical" evidence="1">
    <location>
        <begin position="78"/>
        <end position="99"/>
    </location>
</feature>
<evidence type="ECO:0000313" key="2">
    <source>
        <dbReference type="EMBL" id="MDP9842589.1"/>
    </source>
</evidence>
<name>A0ABT9Q9F6_9ACTN</name>
<feature type="transmembrane region" description="Helical" evidence="1">
    <location>
        <begin position="212"/>
        <end position="235"/>
    </location>
</feature>
<feature type="transmembrane region" description="Helical" evidence="1">
    <location>
        <begin position="131"/>
        <end position="150"/>
    </location>
</feature>
<keyword evidence="1" id="KW-0812">Transmembrane</keyword>
<evidence type="ECO:0000313" key="3">
    <source>
        <dbReference type="Proteomes" id="UP001225356"/>
    </source>
</evidence>
<comment type="caution">
    <text evidence="2">The sequence shown here is derived from an EMBL/GenBank/DDBJ whole genome shotgun (WGS) entry which is preliminary data.</text>
</comment>
<dbReference type="RefSeq" id="WP_307556483.1">
    <property type="nucleotide sequence ID" value="NZ_JAUSQU010000001.1"/>
</dbReference>
<gene>
    <name evidence="2" type="ORF">J2853_001800</name>
</gene>
<feature type="transmembrane region" description="Helical" evidence="1">
    <location>
        <begin position="255"/>
        <end position="274"/>
    </location>
</feature>
<feature type="transmembrane region" description="Helical" evidence="1">
    <location>
        <begin position="157"/>
        <end position="174"/>
    </location>
</feature>
<feature type="transmembrane region" description="Helical" evidence="1">
    <location>
        <begin position="314"/>
        <end position="338"/>
    </location>
</feature>
<dbReference type="EMBL" id="JAUSQU010000001">
    <property type="protein sequence ID" value="MDP9842589.1"/>
    <property type="molecule type" value="Genomic_DNA"/>
</dbReference>
<proteinExistence type="predicted"/>
<sequence>MSLLEDRYRYVLRLLPASYRAGREEEMVSAFLEGAGDLSDADNPRPRWSEIASVAALSVRVRLGGTGATPRFFAWGEAVRLVAVLGLFFQAMMGCVWLGDFLRSLGLFGSPPVDYQTILGAAGSGERLWNIARGLGGLLWIAAFASLVRARPRAAKTLTLLALALYYFPANGLSWGSGEWITIVQSLPLMVSVLALSAGFHRDAPRVRRPPWVAALPVGAGVVLYAALDLLSRFVPAPTVNLWTWSWLWPWLDPSGLACLALLAASVTCAVMRLRVPAWRTPSLPLALAILVVPVALARVSGLTFQAVDPISQIMTAVTAGQLVALLLCGPALVVLAVRTMPALPRVTPPAP</sequence>
<protein>
    <recommendedName>
        <fullName evidence="4">Integral membrane protein</fullName>
    </recommendedName>
</protein>